<dbReference type="GeneID" id="5489031"/>
<reference evidence="2" key="1">
    <citation type="journal article" date="2011" name="PLoS Genet.">
        <title>Genomic analysis of the necrotrophic fungal pathogens Sclerotinia sclerotiorum and Botrytis cinerea.</title>
        <authorList>
            <person name="Amselem J."/>
            <person name="Cuomo C.A."/>
            <person name="van Kan J.A."/>
            <person name="Viaud M."/>
            <person name="Benito E.P."/>
            <person name="Couloux A."/>
            <person name="Coutinho P.M."/>
            <person name="de Vries R.P."/>
            <person name="Dyer P.S."/>
            <person name="Fillinger S."/>
            <person name="Fournier E."/>
            <person name="Gout L."/>
            <person name="Hahn M."/>
            <person name="Kohn L."/>
            <person name="Lapalu N."/>
            <person name="Plummer K.M."/>
            <person name="Pradier J.M."/>
            <person name="Quevillon E."/>
            <person name="Sharon A."/>
            <person name="Simon A."/>
            <person name="ten Have A."/>
            <person name="Tudzynski B."/>
            <person name="Tudzynski P."/>
            <person name="Wincker P."/>
            <person name="Andrew M."/>
            <person name="Anthouard V."/>
            <person name="Beever R.E."/>
            <person name="Beffa R."/>
            <person name="Benoit I."/>
            <person name="Bouzid O."/>
            <person name="Brault B."/>
            <person name="Chen Z."/>
            <person name="Choquer M."/>
            <person name="Collemare J."/>
            <person name="Cotton P."/>
            <person name="Danchin E.G."/>
            <person name="Da Silva C."/>
            <person name="Gautier A."/>
            <person name="Giraud C."/>
            <person name="Giraud T."/>
            <person name="Gonzalez C."/>
            <person name="Grossetete S."/>
            <person name="Guldener U."/>
            <person name="Henrissat B."/>
            <person name="Howlett B.J."/>
            <person name="Kodira C."/>
            <person name="Kretschmer M."/>
            <person name="Lappartient A."/>
            <person name="Leroch M."/>
            <person name="Levis C."/>
            <person name="Mauceli E."/>
            <person name="Neuveglise C."/>
            <person name="Oeser B."/>
            <person name="Pearson M."/>
            <person name="Poulain J."/>
            <person name="Poussereau N."/>
            <person name="Quesneville H."/>
            <person name="Rascle C."/>
            <person name="Schumacher J."/>
            <person name="Segurens B."/>
            <person name="Sexton A."/>
            <person name="Silva E."/>
            <person name="Sirven C."/>
            <person name="Soanes D.M."/>
            <person name="Talbot N.J."/>
            <person name="Templeton M."/>
            <person name="Yandava C."/>
            <person name="Yarden O."/>
            <person name="Zeng Q."/>
            <person name="Rollins J.A."/>
            <person name="Lebrun M.H."/>
            <person name="Dickman M."/>
        </authorList>
    </citation>
    <scope>NUCLEOTIDE SEQUENCE [LARGE SCALE GENOMIC DNA]</scope>
    <source>
        <strain evidence="2">ATCC 18683 / 1980 / Ss-1</strain>
    </source>
</reference>
<accession>A7ELE0</accession>
<dbReference type="HOGENOM" id="CLU_3399632_0_0_1"/>
<dbReference type="InParanoid" id="A7ELE0"/>
<proteinExistence type="predicted"/>
<keyword evidence="2" id="KW-1185">Reference proteome</keyword>
<dbReference type="EMBL" id="CH476627">
    <property type="protein sequence ID" value="EDO03656.1"/>
    <property type="molecule type" value="Genomic_DNA"/>
</dbReference>
<protein>
    <submittedName>
        <fullName evidence="1">Uncharacterized protein</fullName>
    </submittedName>
</protein>
<evidence type="ECO:0000313" key="2">
    <source>
        <dbReference type="Proteomes" id="UP000001312"/>
    </source>
</evidence>
<dbReference type="AlphaFoldDB" id="A7ELE0"/>
<name>A7ELE0_SCLS1</name>
<evidence type="ECO:0000313" key="1">
    <source>
        <dbReference type="EMBL" id="EDO03656.1"/>
    </source>
</evidence>
<gene>
    <name evidence="1" type="ORF">SS1G_06137</name>
</gene>
<dbReference type="Proteomes" id="UP000001312">
    <property type="component" value="Unassembled WGS sequence"/>
</dbReference>
<dbReference type="RefSeq" id="XP_001593215.1">
    <property type="nucleotide sequence ID" value="XM_001593165.1"/>
</dbReference>
<organism evidence="1 2">
    <name type="scientific">Sclerotinia sclerotiorum (strain ATCC 18683 / 1980 / Ss-1)</name>
    <name type="common">White mold</name>
    <name type="synonym">Whetzelinia sclerotiorum</name>
    <dbReference type="NCBI Taxonomy" id="665079"/>
    <lineage>
        <taxon>Eukaryota</taxon>
        <taxon>Fungi</taxon>
        <taxon>Dikarya</taxon>
        <taxon>Ascomycota</taxon>
        <taxon>Pezizomycotina</taxon>
        <taxon>Leotiomycetes</taxon>
        <taxon>Helotiales</taxon>
        <taxon>Sclerotiniaceae</taxon>
        <taxon>Sclerotinia</taxon>
    </lineage>
</organism>
<sequence>MEEKLREALRTCASQETFAVPFSEIMGTGKV</sequence>
<dbReference type="KEGG" id="ssl:SS1G_06137"/>